<proteinExistence type="predicted"/>
<gene>
    <name evidence="1" type="ORF">BN869_000013252_1</name>
</gene>
<reference evidence="1" key="1">
    <citation type="submission" date="2015-01" db="EMBL/GenBank/DDBJ databases">
        <authorList>
            <person name="Durling Mikael"/>
        </authorList>
    </citation>
    <scope>NUCLEOTIDE SEQUENCE</scope>
</reference>
<accession>A0A0B7KJ69</accession>
<dbReference type="EMBL" id="CDPU01000091">
    <property type="protein sequence ID" value="CEO57194.1"/>
    <property type="molecule type" value="Genomic_DNA"/>
</dbReference>
<organism evidence="1">
    <name type="scientific">Bionectria ochroleuca</name>
    <name type="common">Gliocladium roseum</name>
    <dbReference type="NCBI Taxonomy" id="29856"/>
    <lineage>
        <taxon>Eukaryota</taxon>
        <taxon>Fungi</taxon>
        <taxon>Dikarya</taxon>
        <taxon>Ascomycota</taxon>
        <taxon>Pezizomycotina</taxon>
        <taxon>Sordariomycetes</taxon>
        <taxon>Hypocreomycetidae</taxon>
        <taxon>Hypocreales</taxon>
        <taxon>Bionectriaceae</taxon>
        <taxon>Clonostachys</taxon>
    </lineage>
</organism>
<dbReference type="AlphaFoldDB" id="A0A0B7KJ69"/>
<protein>
    <submittedName>
        <fullName evidence="1">Uncharacterized protein</fullName>
    </submittedName>
</protein>
<sequence length="63" mass="7312">MQGLKSSQRENGAQITELTERLALMQKILTRRLAVSNFDMDSLRHQVETWIRPKESDLPGSYH</sequence>
<name>A0A0B7KJ69_BIOOC</name>
<evidence type="ECO:0000313" key="1">
    <source>
        <dbReference type="EMBL" id="CEO57194.1"/>
    </source>
</evidence>